<dbReference type="GO" id="GO:0003700">
    <property type="term" value="F:DNA-binding transcription factor activity"/>
    <property type="evidence" value="ECO:0007669"/>
    <property type="project" value="InterPro"/>
</dbReference>
<dbReference type="PROSITE" id="PS01124">
    <property type="entry name" value="HTH_ARAC_FAMILY_2"/>
    <property type="match status" value="1"/>
</dbReference>
<evidence type="ECO:0000313" key="6">
    <source>
        <dbReference type="Proteomes" id="UP000501705"/>
    </source>
</evidence>
<dbReference type="Pfam" id="PF12625">
    <property type="entry name" value="Arabinose_bd"/>
    <property type="match status" value="1"/>
</dbReference>
<feature type="domain" description="HTH araC/xylS-type" evidence="4">
    <location>
        <begin position="242"/>
        <end position="339"/>
    </location>
</feature>
<reference evidence="5 6" key="1">
    <citation type="journal article" date="2019" name="ACS Chem. Biol.">
        <title>Identification and Mobilization of a Cryptic Antibiotic Biosynthesis Gene Locus from a Human-Pathogenic Nocardia Isolate.</title>
        <authorList>
            <person name="Herisse M."/>
            <person name="Ishida K."/>
            <person name="Porter J.L."/>
            <person name="Howden B."/>
            <person name="Hertweck C."/>
            <person name="Stinear T.P."/>
            <person name="Pidot S.J."/>
        </authorList>
    </citation>
    <scope>NUCLEOTIDE SEQUENCE [LARGE SCALE GENOMIC DNA]</scope>
    <source>
        <strain evidence="5 6">AUSMDU00024985</strain>
    </source>
</reference>
<keyword evidence="3" id="KW-0804">Transcription</keyword>
<dbReference type="Gene3D" id="1.10.10.60">
    <property type="entry name" value="Homeodomain-like"/>
    <property type="match status" value="1"/>
</dbReference>
<dbReference type="GO" id="GO:0000976">
    <property type="term" value="F:transcription cis-regulatory region binding"/>
    <property type="evidence" value="ECO:0007669"/>
    <property type="project" value="TreeGrafter"/>
</dbReference>
<evidence type="ECO:0000313" key="5">
    <source>
        <dbReference type="EMBL" id="QIS02168.1"/>
    </source>
</evidence>
<dbReference type="AlphaFoldDB" id="A0A6G9XMP5"/>
<dbReference type="InterPro" id="IPR032687">
    <property type="entry name" value="AraC-type_N"/>
</dbReference>
<protein>
    <submittedName>
        <fullName evidence="5">Helix-turn-helix domain-containing protein</fullName>
    </submittedName>
</protein>
<dbReference type="SMART" id="SM00342">
    <property type="entry name" value="HTH_ARAC"/>
    <property type="match status" value="1"/>
</dbReference>
<dbReference type="RefSeq" id="WP_167461271.1">
    <property type="nucleotide sequence ID" value="NZ_CP046171.1"/>
</dbReference>
<dbReference type="PANTHER" id="PTHR47894">
    <property type="entry name" value="HTH-TYPE TRANSCRIPTIONAL REGULATOR GADX"/>
    <property type="match status" value="1"/>
</dbReference>
<dbReference type="Pfam" id="PF12833">
    <property type="entry name" value="HTH_18"/>
    <property type="match status" value="1"/>
</dbReference>
<dbReference type="PANTHER" id="PTHR47894:SF1">
    <property type="entry name" value="HTH-TYPE TRANSCRIPTIONAL REGULATOR VQSM"/>
    <property type="match status" value="1"/>
</dbReference>
<organism evidence="5 6">
    <name type="scientific">Nocardia brasiliensis</name>
    <dbReference type="NCBI Taxonomy" id="37326"/>
    <lineage>
        <taxon>Bacteria</taxon>
        <taxon>Bacillati</taxon>
        <taxon>Actinomycetota</taxon>
        <taxon>Actinomycetes</taxon>
        <taxon>Mycobacteriales</taxon>
        <taxon>Nocardiaceae</taxon>
        <taxon>Nocardia</taxon>
    </lineage>
</organism>
<dbReference type="EMBL" id="CP046171">
    <property type="protein sequence ID" value="QIS02168.1"/>
    <property type="molecule type" value="Genomic_DNA"/>
</dbReference>
<accession>A0A6G9XMP5</accession>
<evidence type="ECO:0000259" key="4">
    <source>
        <dbReference type="PROSITE" id="PS01124"/>
    </source>
</evidence>
<gene>
    <name evidence="5" type="ORF">F5X71_07415</name>
</gene>
<dbReference type="Proteomes" id="UP000501705">
    <property type="component" value="Chromosome"/>
</dbReference>
<evidence type="ECO:0000256" key="2">
    <source>
        <dbReference type="ARBA" id="ARBA00023125"/>
    </source>
</evidence>
<keyword evidence="1" id="KW-0805">Transcription regulation</keyword>
<evidence type="ECO:0000256" key="1">
    <source>
        <dbReference type="ARBA" id="ARBA00023015"/>
    </source>
</evidence>
<keyword evidence="2" id="KW-0238">DNA-binding</keyword>
<dbReference type="SUPFAM" id="SSF46689">
    <property type="entry name" value="Homeodomain-like"/>
    <property type="match status" value="1"/>
</dbReference>
<dbReference type="InterPro" id="IPR009057">
    <property type="entry name" value="Homeodomain-like_sf"/>
</dbReference>
<name>A0A6G9XMP5_NOCBR</name>
<dbReference type="GO" id="GO:0005829">
    <property type="term" value="C:cytosol"/>
    <property type="evidence" value="ECO:0007669"/>
    <property type="project" value="TreeGrafter"/>
</dbReference>
<sequence length="358" mass="39601">MDSLDPEFTTASIPPAILVRLLAVAADRGVDAGPWFTGTGISPAQLDAPDARVSYRQATMILRRALRAMPAGPTGLAVGTRNAVVGYGLVGFAMRSSRTVGDAVTLGLELHRLAGSLVDPEFVRRGDHAVLRVFERLPDQELSRFLAEEAMAAMLAFARSLVNAEIDPIALRLSFPAPEHAAEYRRYFRCPVEFGCAETEMVFCSKILDWPLPTYSEANLTLAREACERMRAGRDARPDSVASVESILGENLRRSMTMAEVAEQLFVTERTLRRHLQAAGEKFSEIRDRVRRRRALFLVRETGMTIAQIAVETGFSDAREFRRAYVRWNGEPPSRTRSAAAVHWGGPPRDLESELIAS</sequence>
<evidence type="ECO:0000256" key="3">
    <source>
        <dbReference type="ARBA" id="ARBA00023163"/>
    </source>
</evidence>
<proteinExistence type="predicted"/>
<dbReference type="InterPro" id="IPR018060">
    <property type="entry name" value="HTH_AraC"/>
</dbReference>